<organism evidence="2 3">
    <name type="scientific">Paenibacillus catalpae</name>
    <dbReference type="NCBI Taxonomy" id="1045775"/>
    <lineage>
        <taxon>Bacteria</taxon>
        <taxon>Bacillati</taxon>
        <taxon>Bacillota</taxon>
        <taxon>Bacilli</taxon>
        <taxon>Bacillales</taxon>
        <taxon>Paenibacillaceae</taxon>
        <taxon>Paenibacillus</taxon>
    </lineage>
</organism>
<dbReference type="InterPro" id="IPR001041">
    <property type="entry name" value="2Fe-2S_ferredoxin-type"/>
</dbReference>
<gene>
    <name evidence="2" type="ORF">SAMN05216378_4865</name>
</gene>
<dbReference type="GO" id="GO:0051536">
    <property type="term" value="F:iron-sulfur cluster binding"/>
    <property type="evidence" value="ECO:0007669"/>
    <property type="project" value="InterPro"/>
</dbReference>
<dbReference type="SUPFAM" id="SSF54292">
    <property type="entry name" value="2Fe-2S ferredoxin-like"/>
    <property type="match status" value="1"/>
</dbReference>
<accession>A0A1I2FJG3</accession>
<dbReference type="AlphaFoldDB" id="A0A1I2FJG3"/>
<dbReference type="EMBL" id="FOMT01000005">
    <property type="protein sequence ID" value="SFF04601.1"/>
    <property type="molecule type" value="Genomic_DNA"/>
</dbReference>
<dbReference type="CDD" id="cd00207">
    <property type="entry name" value="fer2"/>
    <property type="match status" value="1"/>
</dbReference>
<dbReference type="STRING" id="1045775.SAMN05216378_4865"/>
<feature type="domain" description="2Fe-2S ferredoxin-type" evidence="1">
    <location>
        <begin position="1"/>
        <end position="96"/>
    </location>
</feature>
<dbReference type="PROSITE" id="PS51085">
    <property type="entry name" value="2FE2S_FER_2"/>
    <property type="match status" value="1"/>
</dbReference>
<evidence type="ECO:0000313" key="2">
    <source>
        <dbReference type="EMBL" id="SFF04601.1"/>
    </source>
</evidence>
<proteinExistence type="predicted"/>
<dbReference type="InterPro" id="IPR036010">
    <property type="entry name" value="2Fe-2S_ferredoxin-like_sf"/>
</dbReference>
<keyword evidence="3" id="KW-1185">Reference proteome</keyword>
<evidence type="ECO:0000313" key="3">
    <source>
        <dbReference type="Proteomes" id="UP000198855"/>
    </source>
</evidence>
<dbReference type="Proteomes" id="UP000198855">
    <property type="component" value="Unassembled WGS sequence"/>
</dbReference>
<reference evidence="3" key="1">
    <citation type="submission" date="2016-10" db="EMBL/GenBank/DDBJ databases">
        <authorList>
            <person name="Varghese N."/>
            <person name="Submissions S."/>
        </authorList>
    </citation>
    <scope>NUCLEOTIDE SEQUENCE [LARGE SCALE GENOMIC DNA]</scope>
    <source>
        <strain evidence="3">CGMCC 1.10784</strain>
    </source>
</reference>
<dbReference type="Gene3D" id="3.10.20.30">
    <property type="match status" value="1"/>
</dbReference>
<name>A0A1I2FJG3_9BACL</name>
<dbReference type="OrthoDB" id="9807864at2"/>
<dbReference type="InterPro" id="IPR012675">
    <property type="entry name" value="Beta-grasp_dom_sf"/>
</dbReference>
<dbReference type="Pfam" id="PF00111">
    <property type="entry name" value="Fer2"/>
    <property type="match status" value="1"/>
</dbReference>
<protein>
    <submittedName>
        <fullName evidence="2">Ferredoxin, 2Fe-2S</fullName>
    </submittedName>
</protein>
<evidence type="ECO:0000259" key="1">
    <source>
        <dbReference type="PROSITE" id="PS51085"/>
    </source>
</evidence>
<sequence>MIELKGRTKTAVVEPEIGVTLLKLALKAKVDWSSNCTRGTCARCRCFIEEGAAALEGITDAEWDRMEPEEFDEGYRLACQAVVKSSEIPVKAINKPYF</sequence>
<dbReference type="RefSeq" id="WP_091189002.1">
    <property type="nucleotide sequence ID" value="NZ_FOMT01000005.1"/>
</dbReference>